<keyword evidence="1" id="KW-0732">Signal</keyword>
<reference evidence="2" key="1">
    <citation type="submission" date="2022-01" db="EMBL/GenBank/DDBJ databases">
        <title>Novel species in genus Dyadobacter.</title>
        <authorList>
            <person name="Ma C."/>
        </authorList>
    </citation>
    <scope>NUCLEOTIDE SEQUENCE</scope>
    <source>
        <strain evidence="3">CY22</strain>
        <strain evidence="2">CY357</strain>
    </source>
</reference>
<gene>
    <name evidence="2" type="ORF">L0661_19250</name>
    <name evidence="3" type="ORF">NFI80_00125</name>
</gene>
<evidence type="ECO:0000313" key="3">
    <source>
        <dbReference type="EMBL" id="USJ31153.1"/>
    </source>
</evidence>
<name>A0A9X1QIT0_9BACT</name>
<evidence type="ECO:0000313" key="5">
    <source>
        <dbReference type="Proteomes" id="UP001139411"/>
    </source>
</evidence>
<dbReference type="EMBL" id="JAKFFV010000012">
    <property type="protein sequence ID" value="MCF2500464.1"/>
    <property type="molecule type" value="Genomic_DNA"/>
</dbReference>
<dbReference type="EMBL" id="CP098805">
    <property type="protein sequence ID" value="USJ31153.1"/>
    <property type="molecule type" value="Genomic_DNA"/>
</dbReference>
<accession>A0A9X1QIT0</accession>
<evidence type="ECO:0000313" key="4">
    <source>
        <dbReference type="Proteomes" id="UP001055420"/>
    </source>
</evidence>
<sequence>MRRLLLIAPLFLALFLVACDKDKKENPDPNPQLSEKDKILINYPWRMSDVTDLNGKTIPLNLLNTQTRAIKEVMDIQFLQNNVTKAIDQGSKQVINGGTWYLKNDDKMLDIKISGFSGEFGVVEISNSKLKLKSKMPVDKVEQETIMVFEPVIK</sequence>
<dbReference type="Proteomes" id="UP001055420">
    <property type="component" value="Chromosome"/>
</dbReference>
<feature type="signal peptide" evidence="1">
    <location>
        <begin position="1"/>
        <end position="18"/>
    </location>
</feature>
<dbReference type="PROSITE" id="PS51257">
    <property type="entry name" value="PROKAR_LIPOPROTEIN"/>
    <property type="match status" value="1"/>
</dbReference>
<dbReference type="Proteomes" id="UP001139411">
    <property type="component" value="Unassembled WGS sequence"/>
</dbReference>
<evidence type="ECO:0000313" key="2">
    <source>
        <dbReference type="EMBL" id="MCF2500464.1"/>
    </source>
</evidence>
<dbReference type="AlphaFoldDB" id="A0A9X1QIT0"/>
<evidence type="ECO:0000256" key="1">
    <source>
        <dbReference type="SAM" id="SignalP"/>
    </source>
</evidence>
<dbReference type="RefSeq" id="WP_026631566.1">
    <property type="nucleotide sequence ID" value="NZ_CP098805.1"/>
</dbReference>
<protein>
    <recommendedName>
        <fullName evidence="6">Lipocalin-like protein</fullName>
    </recommendedName>
</protein>
<feature type="chain" id="PRO_5041000342" description="Lipocalin-like protein" evidence="1">
    <location>
        <begin position="19"/>
        <end position="154"/>
    </location>
</feature>
<organism evidence="2 5">
    <name type="scientific">Dyadobacter chenhuakuii</name>
    <dbReference type="NCBI Taxonomy" id="2909339"/>
    <lineage>
        <taxon>Bacteria</taxon>
        <taxon>Pseudomonadati</taxon>
        <taxon>Bacteroidota</taxon>
        <taxon>Cytophagia</taxon>
        <taxon>Cytophagales</taxon>
        <taxon>Spirosomataceae</taxon>
        <taxon>Dyadobacter</taxon>
    </lineage>
</organism>
<keyword evidence="4" id="KW-1185">Reference proteome</keyword>
<evidence type="ECO:0008006" key="6">
    <source>
        <dbReference type="Google" id="ProtNLM"/>
    </source>
</evidence>
<proteinExistence type="predicted"/>